<reference evidence="3" key="1">
    <citation type="journal article" date="2021" name="Mol. Plant Microbe Interact.">
        <title>Complete Genome Sequence of the Plant-Pathogenic Fungus Colletotrichum lupini.</title>
        <authorList>
            <person name="Baroncelli R."/>
            <person name="Pensec F."/>
            <person name="Da Lio D."/>
            <person name="Boufleur T."/>
            <person name="Vicente I."/>
            <person name="Sarrocco S."/>
            <person name="Picot A."/>
            <person name="Baraldi E."/>
            <person name="Sukno S."/>
            <person name="Thon M."/>
            <person name="Le Floch G."/>
        </authorList>
    </citation>
    <scope>NUCLEOTIDE SEQUENCE</scope>
    <source>
        <strain evidence="3">IMI 504893</strain>
    </source>
</reference>
<dbReference type="EMBL" id="CP019475">
    <property type="protein sequence ID" value="UQC80919.1"/>
    <property type="molecule type" value="Genomic_DNA"/>
</dbReference>
<evidence type="ECO:0000313" key="4">
    <source>
        <dbReference type="Proteomes" id="UP000830671"/>
    </source>
</evidence>
<sequence>MEPDYTDPSHEWWARPSDGYLVPLVLQCGQEPDVLPETSRWSRLGKLPSRVSPVLRVSYWAGSSLFVPGTRKYNVSFYTLVVTALKLLVAWPVLSDHDFKVCWAGNIGTTVQQLVDARNKKDSRYDNVCVLSREESIQKRPFTGRHLVEQDAILSGPLQEARPPASEQHYTDNIRLSGSLPPSGSRVDSSPTSLRPRYLCFVRDFEQGIYETVKVSDYLAQHGDDVDLEFVFVSYTRLQFRVATEEELNKHDYQDEATRNANKKVARQDREILAKWGMDAAKRVGKRAFWLDFECVRNDDGIARSTSSSQDVYRICDIVRAAHSMSIAIGPSANDKVASILASTEPPEYKRENVTPWLRQWGSRLWTLPELLLCPGEYRIRLYVLGDRAEPKELAKRNFAERAWDDAEAVKELVDHFEGSAILTDLRLIEAALACFSRRQTDQFNKGDIAYATMGLFPNRHRPPVNKEDSGFQAFAKLSIANDSGAFLSRLISLSQPDGAPWHRVEDTWGARLSEIFPSVSITGVVGADTVMLDKVHGATIHWDNLEPEPYFDRSFGMRYVVFVGFTYFACFSVPMAFSFFTGIASIVLSDFMRLSIWQVYMWLLPLAVVFALLFPIVLISTRGRVKQPAKSRLIGIEGIVDSASIEKHLWGFNHGNLSTTNPHHYSDEDDRRDPPTLLQPSGPPAGSGTFAFTLVDTYLMTVTHFHCRIPPVAILECGSEGGLQRTLLCSYDARTNTFHRQAVLRVNRRGVEQLHRIDRIRLSLAPHPQPKEQTHNTIHDASSSSSSNNDNLPVQAQNNMAKTSTLITTSHTWGVEFLFFTLCLAGLSTLGPSYSARPSAIFIFHTWSLVGQLPGFILLQYLPLNQFAICTFAANILVSVVRGGTLFHNIAVLLSRVHAILRSCLALTLVKYMITWYPIKELPLRFLFWNVAFEGFVSSLRSLPEITFNKTSLTIDIGGIIFFTNISLLYYTIQVGFSNLIGGPKDVTWLLPHQKLYYSQRAASESFYAKTAKAVWWKHQQSLSNALHSFLVFSIALAMSLTSQGVIHEDPVSGAGAVFISILAGLLIYKLPSTLFIVMVSVATTSGLLSVLAVSGFSFLEASPFQLLWRINEAALPLLWAFMVRQSASLTGALGSVSLSWIGWSVGQIIIDYTDSISTFAAQLPLLIGQIILWALLWVAYGRESRIRLPEHSQGIFAASDRDVEDQDSERREDIFVPSWPTITR</sequence>
<name>A0A9Q8WF03_9PEZI</name>
<dbReference type="GeneID" id="73340414"/>
<keyword evidence="2" id="KW-0812">Transmembrane</keyword>
<feature type="transmembrane region" description="Helical" evidence="2">
    <location>
        <begin position="1107"/>
        <end position="1124"/>
    </location>
</feature>
<feature type="region of interest" description="Disordered" evidence="1">
    <location>
        <begin position="764"/>
        <end position="793"/>
    </location>
</feature>
<evidence type="ECO:0000313" key="3">
    <source>
        <dbReference type="EMBL" id="UQC80919.1"/>
    </source>
</evidence>
<feature type="transmembrane region" description="Helical" evidence="2">
    <location>
        <begin position="1158"/>
        <end position="1182"/>
    </location>
</feature>
<dbReference type="RefSeq" id="XP_049142547.1">
    <property type="nucleotide sequence ID" value="XM_049285404.1"/>
</dbReference>
<feature type="region of interest" description="Disordered" evidence="1">
    <location>
        <begin position="662"/>
        <end position="685"/>
    </location>
</feature>
<proteinExistence type="predicted"/>
<keyword evidence="2" id="KW-1133">Transmembrane helix</keyword>
<feature type="transmembrane region" description="Helical" evidence="2">
    <location>
        <begin position="867"/>
        <end position="885"/>
    </location>
</feature>
<evidence type="ECO:0008006" key="5">
    <source>
        <dbReference type="Google" id="ProtNLM"/>
    </source>
</evidence>
<protein>
    <recommendedName>
        <fullName evidence="5">3-hydroxyisobutyrate dehydrogenase protein</fullName>
    </recommendedName>
</protein>
<feature type="transmembrane region" description="Helical" evidence="2">
    <location>
        <begin position="814"/>
        <end position="835"/>
    </location>
</feature>
<feature type="transmembrane region" description="Helical" evidence="2">
    <location>
        <begin position="560"/>
        <end position="588"/>
    </location>
</feature>
<feature type="transmembrane region" description="Helical" evidence="2">
    <location>
        <begin position="1077"/>
        <end position="1101"/>
    </location>
</feature>
<feature type="transmembrane region" description="Helical" evidence="2">
    <location>
        <begin position="891"/>
        <end position="911"/>
    </location>
</feature>
<feature type="transmembrane region" description="Helical" evidence="2">
    <location>
        <begin position="1053"/>
        <end position="1070"/>
    </location>
</feature>
<dbReference type="AlphaFoldDB" id="A0A9Q8WF03"/>
<feature type="transmembrane region" description="Helical" evidence="2">
    <location>
        <begin position="1131"/>
        <end position="1152"/>
    </location>
</feature>
<feature type="compositionally biased region" description="Basic and acidic residues" evidence="1">
    <location>
        <begin position="665"/>
        <end position="675"/>
    </location>
</feature>
<keyword evidence="4" id="KW-1185">Reference proteome</keyword>
<feature type="transmembrane region" description="Helical" evidence="2">
    <location>
        <begin position="75"/>
        <end position="94"/>
    </location>
</feature>
<feature type="transmembrane region" description="Helical" evidence="2">
    <location>
        <begin position="1027"/>
        <end position="1047"/>
    </location>
</feature>
<feature type="transmembrane region" description="Helical" evidence="2">
    <location>
        <begin position="600"/>
        <end position="621"/>
    </location>
</feature>
<gene>
    <name evidence="3" type="ORF">CLUP02_06405</name>
</gene>
<feature type="compositionally biased region" description="Basic and acidic residues" evidence="1">
    <location>
        <begin position="770"/>
        <end position="779"/>
    </location>
</feature>
<keyword evidence="2" id="KW-0472">Membrane</keyword>
<accession>A0A9Q8WF03</accession>
<dbReference type="Proteomes" id="UP000830671">
    <property type="component" value="Chromosome 3"/>
</dbReference>
<feature type="transmembrane region" description="Helical" evidence="2">
    <location>
        <begin position="953"/>
        <end position="972"/>
    </location>
</feature>
<evidence type="ECO:0000256" key="1">
    <source>
        <dbReference type="SAM" id="MobiDB-lite"/>
    </source>
</evidence>
<organism evidence="3 4">
    <name type="scientific">Colletotrichum lupini</name>
    <dbReference type="NCBI Taxonomy" id="145971"/>
    <lineage>
        <taxon>Eukaryota</taxon>
        <taxon>Fungi</taxon>
        <taxon>Dikarya</taxon>
        <taxon>Ascomycota</taxon>
        <taxon>Pezizomycotina</taxon>
        <taxon>Sordariomycetes</taxon>
        <taxon>Hypocreomycetidae</taxon>
        <taxon>Glomerellales</taxon>
        <taxon>Glomerellaceae</taxon>
        <taxon>Colletotrichum</taxon>
        <taxon>Colletotrichum acutatum species complex</taxon>
    </lineage>
</organism>
<dbReference type="KEGG" id="clup:CLUP02_06405"/>
<evidence type="ECO:0000256" key="2">
    <source>
        <dbReference type="SAM" id="Phobius"/>
    </source>
</evidence>